<reference evidence="1" key="1">
    <citation type="submission" date="2019-09" db="EMBL/GenBank/DDBJ databases">
        <title>Characterisation of the sponge microbiome using genome-centric metagenomics.</title>
        <authorList>
            <person name="Engelberts J.P."/>
            <person name="Robbins S.J."/>
            <person name="De Goeij J.M."/>
            <person name="Aranda M."/>
            <person name="Bell S.C."/>
            <person name="Webster N.S."/>
        </authorList>
    </citation>
    <scope>NUCLEOTIDE SEQUENCE</scope>
    <source>
        <strain evidence="1">SB0675_bin_29</strain>
    </source>
</reference>
<accession>A0A6B1G421</accession>
<dbReference type="EMBL" id="VYDA01000345">
    <property type="protein sequence ID" value="MYH61935.1"/>
    <property type="molecule type" value="Genomic_DNA"/>
</dbReference>
<protein>
    <submittedName>
        <fullName evidence="1">DinB family protein</fullName>
    </submittedName>
</protein>
<comment type="caution">
    <text evidence="1">The sequence shown here is derived from an EMBL/GenBank/DDBJ whole genome shotgun (WGS) entry which is preliminary data.</text>
</comment>
<evidence type="ECO:0000313" key="1">
    <source>
        <dbReference type="EMBL" id="MYH61935.1"/>
    </source>
</evidence>
<dbReference type="InterPro" id="IPR034660">
    <property type="entry name" value="DinB/YfiT-like"/>
</dbReference>
<name>A0A6B1G421_9CHLR</name>
<dbReference type="AlphaFoldDB" id="A0A6B1G421"/>
<gene>
    <name evidence="1" type="ORF">F4148_09280</name>
</gene>
<dbReference type="SUPFAM" id="SSF109854">
    <property type="entry name" value="DinB/YfiT-like putative metalloenzymes"/>
    <property type="match status" value="1"/>
</dbReference>
<organism evidence="1">
    <name type="scientific">Caldilineaceae bacterium SB0675_bin_29</name>
    <dbReference type="NCBI Taxonomy" id="2605266"/>
    <lineage>
        <taxon>Bacteria</taxon>
        <taxon>Bacillati</taxon>
        <taxon>Chloroflexota</taxon>
        <taxon>Caldilineae</taxon>
        <taxon>Caldilineales</taxon>
        <taxon>Caldilineaceae</taxon>
    </lineage>
</organism>
<sequence length="172" mass="19681">MDVSRSVTSQFHAVLSMMEQTVRLCPAEMWDAPGLANPFWRVAYHALYVAIQYLQPTEHEPVRWQRAREGYQFLAPSPAPPYTPQPQADRPYSRNDMLDLIDFSRAEVDRTVPTIDFSASSGFHWLPFDKLELQLYNIRHLQHHVGDLSTLLQTQAGLETDWVKIGSAPATD</sequence>
<proteinExistence type="predicted"/>